<dbReference type="EMBL" id="JAMXQU010000009">
    <property type="protein sequence ID" value="MCO6160661.1"/>
    <property type="molecule type" value="Genomic_DNA"/>
</dbReference>
<dbReference type="RefSeq" id="WP_252849721.1">
    <property type="nucleotide sequence ID" value="NZ_BAPW01000047.1"/>
</dbReference>
<evidence type="ECO:0000313" key="2">
    <source>
        <dbReference type="Proteomes" id="UP001523401"/>
    </source>
</evidence>
<protein>
    <submittedName>
        <fullName evidence="1">Uncharacterized protein</fullName>
    </submittedName>
</protein>
<reference evidence="1 2" key="1">
    <citation type="submission" date="2022-06" db="EMBL/GenBank/DDBJ databases">
        <title>Whole-genome of Asaia lannensis strain LMG 27011T.</title>
        <authorList>
            <person name="Sombolestani A."/>
        </authorList>
    </citation>
    <scope>NUCLEOTIDE SEQUENCE [LARGE SCALE GENOMIC DNA]</scope>
    <source>
        <strain evidence="1 2">NBRC 102526</strain>
    </source>
</reference>
<dbReference type="Proteomes" id="UP001523401">
    <property type="component" value="Unassembled WGS sequence"/>
</dbReference>
<gene>
    <name evidence="1" type="ORF">NF685_11530</name>
</gene>
<keyword evidence="2" id="KW-1185">Reference proteome</keyword>
<comment type="caution">
    <text evidence="1">The sequence shown here is derived from an EMBL/GenBank/DDBJ whole genome shotgun (WGS) entry which is preliminary data.</text>
</comment>
<proteinExistence type="predicted"/>
<name>A0ABT1CIE8_9PROT</name>
<accession>A0ABT1CIE8</accession>
<sequence>MIQHIADPFFVNRQRMNSTFADAIVQGGLTRDEIEAEIEATTNALRYIAELQFGRNDRE</sequence>
<organism evidence="1 2">
    <name type="scientific">Asaia lannensis NBRC 102526</name>
    <dbReference type="NCBI Taxonomy" id="1307926"/>
    <lineage>
        <taxon>Bacteria</taxon>
        <taxon>Pseudomonadati</taxon>
        <taxon>Pseudomonadota</taxon>
        <taxon>Alphaproteobacteria</taxon>
        <taxon>Acetobacterales</taxon>
        <taxon>Acetobacteraceae</taxon>
        <taxon>Asaia</taxon>
    </lineage>
</organism>
<evidence type="ECO:0000313" key="1">
    <source>
        <dbReference type="EMBL" id="MCO6160661.1"/>
    </source>
</evidence>